<dbReference type="Proteomes" id="UP000001548">
    <property type="component" value="Unassembled WGS sequence"/>
</dbReference>
<feature type="coiled-coil region" evidence="5">
    <location>
        <begin position="458"/>
        <end position="552"/>
    </location>
</feature>
<feature type="coiled-coil region" evidence="5">
    <location>
        <begin position="184"/>
        <end position="215"/>
    </location>
</feature>
<protein>
    <submittedName>
        <fullName evidence="7">Uncharacterized protein</fullName>
    </submittedName>
</protein>
<comment type="similarity">
    <text evidence="4">Belongs to the CEP135/TSGA10 family.</text>
</comment>
<dbReference type="GeneID" id="5699792"/>
<evidence type="ECO:0000256" key="3">
    <source>
        <dbReference type="ARBA" id="ARBA00023212"/>
    </source>
</evidence>
<feature type="compositionally biased region" description="Low complexity" evidence="6">
    <location>
        <begin position="166"/>
        <end position="175"/>
    </location>
</feature>
<dbReference type="VEuPathDB" id="GiardiaDB:GL50803_3920"/>
<feature type="compositionally biased region" description="Polar residues" evidence="6">
    <location>
        <begin position="406"/>
        <end position="420"/>
    </location>
</feature>
<reference evidence="7 8" key="1">
    <citation type="journal article" date="2007" name="Science">
        <title>Genomic minimalism in the early diverging intestinal parasite Giardia lamblia.</title>
        <authorList>
            <person name="Morrison H.G."/>
            <person name="McArthur A.G."/>
            <person name="Gillin F.D."/>
            <person name="Aley S.B."/>
            <person name="Adam R.D."/>
            <person name="Olsen G.J."/>
            <person name="Best A.A."/>
            <person name="Cande W.Z."/>
            <person name="Chen F."/>
            <person name="Cipriano M.J."/>
            <person name="Davids B.J."/>
            <person name="Dawson S.C."/>
            <person name="Elmendorf H.G."/>
            <person name="Hehl A.B."/>
            <person name="Holder M.E."/>
            <person name="Huse S.M."/>
            <person name="Kim U.U."/>
            <person name="Lasek-Nesselquist E."/>
            <person name="Manning G."/>
            <person name="Nigam A."/>
            <person name="Nixon J.E."/>
            <person name="Palm D."/>
            <person name="Passamaneck N.E."/>
            <person name="Prabhu A."/>
            <person name="Reich C.I."/>
            <person name="Reiner D.S."/>
            <person name="Samuelson J."/>
            <person name="Svard S.G."/>
            <person name="Sogin M.L."/>
        </authorList>
    </citation>
    <scope>NUCLEOTIDE SEQUENCE [LARGE SCALE GENOMIC DNA]</scope>
    <source>
        <strain evidence="7 8">WB C6</strain>
    </source>
</reference>
<accession>A8BHT5</accession>
<comment type="caution">
    <text evidence="7">The sequence shown here is derived from an EMBL/GenBank/DDBJ whole genome shotgun (WGS) entry which is preliminary data.</text>
</comment>
<dbReference type="HOGENOM" id="CLU_376185_0_0_1"/>
<evidence type="ECO:0000256" key="4">
    <source>
        <dbReference type="ARBA" id="ARBA00038123"/>
    </source>
</evidence>
<dbReference type="AlphaFoldDB" id="A8BHT5"/>
<keyword evidence="8" id="KW-1185">Reference proteome</keyword>
<evidence type="ECO:0000313" key="8">
    <source>
        <dbReference type="Proteomes" id="UP000001548"/>
    </source>
</evidence>
<evidence type="ECO:0000256" key="2">
    <source>
        <dbReference type="ARBA" id="ARBA00022490"/>
    </source>
</evidence>
<feature type="region of interest" description="Disordered" evidence="6">
    <location>
        <begin position="324"/>
        <end position="363"/>
    </location>
</feature>
<dbReference type="KEGG" id="gla:GL50803_003920"/>
<keyword evidence="2" id="KW-0963">Cytoplasm</keyword>
<evidence type="ECO:0000256" key="5">
    <source>
        <dbReference type="SAM" id="Coils"/>
    </source>
</evidence>
<feature type="region of interest" description="Disordered" evidence="6">
    <location>
        <begin position="227"/>
        <end position="254"/>
    </location>
</feature>
<dbReference type="GO" id="GO:0005814">
    <property type="term" value="C:centriole"/>
    <property type="evidence" value="ECO:0007669"/>
    <property type="project" value="UniProtKB-SubCell"/>
</dbReference>
<dbReference type="EMBL" id="AACB03000003">
    <property type="protein sequence ID" value="KAE8302631.1"/>
    <property type="molecule type" value="Genomic_DNA"/>
</dbReference>
<evidence type="ECO:0000313" key="7">
    <source>
        <dbReference type="EMBL" id="KAE8302631.1"/>
    </source>
</evidence>
<feature type="coiled-coil region" evidence="5">
    <location>
        <begin position="581"/>
        <end position="650"/>
    </location>
</feature>
<feature type="region of interest" description="Disordered" evidence="6">
    <location>
        <begin position="160"/>
        <end position="181"/>
    </location>
</feature>
<feature type="coiled-coil region" evidence="5">
    <location>
        <begin position="35"/>
        <end position="90"/>
    </location>
</feature>
<dbReference type="InterPro" id="IPR051877">
    <property type="entry name" value="Centriole_BasalBody_StrucProt"/>
</dbReference>
<keyword evidence="5" id="KW-0175">Coiled coil</keyword>
<gene>
    <name evidence="7" type="ORF">GL50803_003920</name>
</gene>
<sequence length="738" mass="81529">MSGTGHLRQILDNYGYQEPLPDDAVPLVSHMSSDMAGLRAQLSQSKKQMTSLQNTIDYQTKMIDPLQADNQQLLAENNDLYMRLHEMQDAQALGYSVPEPVPLVHRGPLTFAAELHALESEVRNLRAFGAEVTKREDNLKVEVSHLKSKNKALESQLSAYTKVRKGSQSGSSRSSADTVNPEEVKLLNSQIMQLKEDLKAKNSNLNNMTAMLMQKDRTIAALTAKSRTLPGSTSGEPLLEREDEGASDISNTSTNHILTSRGINQFTPRPMQNPSIRTQPVVHNVTSDDIDDVDNADLFQDDVIPEPYRPASCVPSGNGVLSGLESDNLTAPSTSSDVSINRPSVSTANLPAQRAHVSMSPEYDVATSKIRQISGNLYGAENPHSNRHSRSSSPNTVHPCSMGPRHSSSPHAQPHTQSHVDTSLTISMTSQPYQQLPPAPQHPLPYNMQIPNPGCINCAKLTTENARLKHQISSLTSENMQLKVSNNATLSNRDRFAMQMQSEVQERERVMSSLQSEVDVGRNQIAALKKENVGLQEQIELQRAEIADLTSANAVITTLSSKLEQKVADNVDSSLKLKAILAEYEQNIKLSTDKIKENSRAKRALEKQLSAEREKISELKARIILDQETIKRLNETNKKLSKMMAQVVIENRHLRQVMTVDEVEDYVDVEKGFSATVQPTTLGSALLAESTRAPLTLGMANELLNTALKLEEDDQLEGYQEQDNVDALLKQYGSEIPE</sequence>
<dbReference type="PANTHER" id="PTHR20544:SF0">
    <property type="entry name" value="NUCLEOPROTEIN TPR_MLP1 DOMAIN-CONTAINING PROTEIN"/>
    <property type="match status" value="1"/>
</dbReference>
<name>A8BHT5_GIAIC</name>
<proteinExistence type="inferred from homology"/>
<dbReference type="OMA" id="NPGCINC"/>
<comment type="subcellular location">
    <subcellularLocation>
        <location evidence="1">Cytoplasm</location>
        <location evidence="1">Cytoskeleton</location>
        <location evidence="1">Microtubule organizing center</location>
        <location evidence="1">Centrosome</location>
        <location evidence="1">Centriole</location>
    </subcellularLocation>
</comment>
<organism evidence="7 8">
    <name type="scientific">Giardia intestinalis (strain ATCC 50803 / WB clone C6)</name>
    <name type="common">Giardia lamblia</name>
    <dbReference type="NCBI Taxonomy" id="184922"/>
    <lineage>
        <taxon>Eukaryota</taxon>
        <taxon>Metamonada</taxon>
        <taxon>Diplomonadida</taxon>
        <taxon>Hexamitidae</taxon>
        <taxon>Giardiinae</taxon>
        <taxon>Giardia</taxon>
    </lineage>
</organism>
<dbReference type="RefSeq" id="XP_001706921.1">
    <property type="nucleotide sequence ID" value="XM_001706869.1"/>
</dbReference>
<evidence type="ECO:0000256" key="6">
    <source>
        <dbReference type="SAM" id="MobiDB-lite"/>
    </source>
</evidence>
<dbReference type="PANTHER" id="PTHR20544">
    <property type="entry name" value="CENTROSOMAL PROTEIN CEP135"/>
    <property type="match status" value="1"/>
</dbReference>
<keyword evidence="3" id="KW-0206">Cytoskeleton</keyword>
<feature type="compositionally biased region" description="Polar residues" evidence="6">
    <location>
        <begin position="325"/>
        <end position="350"/>
    </location>
</feature>
<feature type="region of interest" description="Disordered" evidence="6">
    <location>
        <begin position="377"/>
        <end position="420"/>
    </location>
</feature>
<evidence type="ECO:0000256" key="1">
    <source>
        <dbReference type="ARBA" id="ARBA00004114"/>
    </source>
</evidence>